<protein>
    <submittedName>
        <fullName evidence="1">Uncharacterized protein</fullName>
    </submittedName>
</protein>
<organism evidence="1 2">
    <name type="scientific">Streptomyces fuscichromogenes</name>
    <dbReference type="NCBI Taxonomy" id="1324013"/>
    <lineage>
        <taxon>Bacteria</taxon>
        <taxon>Bacillati</taxon>
        <taxon>Actinomycetota</taxon>
        <taxon>Actinomycetes</taxon>
        <taxon>Kitasatosporales</taxon>
        <taxon>Streptomycetaceae</taxon>
        <taxon>Streptomyces</taxon>
    </lineage>
</organism>
<dbReference type="EMBL" id="BMML01000107">
    <property type="protein sequence ID" value="GGN47812.1"/>
    <property type="molecule type" value="Genomic_DNA"/>
</dbReference>
<dbReference type="InterPro" id="IPR038666">
    <property type="entry name" value="SSP1_head-tail_sf"/>
</dbReference>
<sequence>MSGPIDHLLNRTLEVWRPAPGPGDGLGGRRTTYVNTGRTVRAKVDQPSDSDRMLAQQASSEHTHTVYLLPTADVTRGDQLRGDGQTLRVTATVTPSSPVYLKAPCTLVQSEPG</sequence>
<proteinExistence type="predicted"/>
<evidence type="ECO:0000313" key="1">
    <source>
        <dbReference type="EMBL" id="GGN47812.1"/>
    </source>
</evidence>
<dbReference type="AlphaFoldDB" id="A0A917XPS2"/>
<gene>
    <name evidence="1" type="ORF">GCM10011578_101610</name>
</gene>
<reference evidence="1" key="2">
    <citation type="submission" date="2020-09" db="EMBL/GenBank/DDBJ databases">
        <authorList>
            <person name="Sun Q."/>
            <person name="Zhou Y."/>
        </authorList>
    </citation>
    <scope>NUCLEOTIDE SEQUENCE</scope>
    <source>
        <strain evidence="1">CGMCC 4.7110</strain>
    </source>
</reference>
<dbReference type="RefSeq" id="WP_229714014.1">
    <property type="nucleotide sequence ID" value="NZ_BMML01000107.1"/>
</dbReference>
<keyword evidence="2" id="KW-1185">Reference proteome</keyword>
<name>A0A917XPS2_9ACTN</name>
<dbReference type="Pfam" id="PF05521">
    <property type="entry name" value="Phage_HCP"/>
    <property type="match status" value="1"/>
</dbReference>
<dbReference type="Proteomes" id="UP000653411">
    <property type="component" value="Unassembled WGS sequence"/>
</dbReference>
<accession>A0A917XPS2</accession>
<dbReference type="NCBIfam" id="TIGR01563">
    <property type="entry name" value="gp16_SPP1"/>
    <property type="match status" value="1"/>
</dbReference>
<evidence type="ECO:0000313" key="2">
    <source>
        <dbReference type="Proteomes" id="UP000653411"/>
    </source>
</evidence>
<dbReference type="InterPro" id="IPR008767">
    <property type="entry name" value="Phage_SPP1_head-tail_adaptor"/>
</dbReference>
<dbReference type="Gene3D" id="2.40.10.270">
    <property type="entry name" value="Bacteriophage SPP1 head-tail adaptor protein"/>
    <property type="match status" value="1"/>
</dbReference>
<reference evidence="1" key="1">
    <citation type="journal article" date="2014" name="Int. J. Syst. Evol. Microbiol.">
        <title>Complete genome sequence of Corynebacterium casei LMG S-19264T (=DSM 44701T), isolated from a smear-ripened cheese.</title>
        <authorList>
            <consortium name="US DOE Joint Genome Institute (JGI-PGF)"/>
            <person name="Walter F."/>
            <person name="Albersmeier A."/>
            <person name="Kalinowski J."/>
            <person name="Ruckert C."/>
        </authorList>
    </citation>
    <scope>NUCLEOTIDE SEQUENCE</scope>
    <source>
        <strain evidence="1">CGMCC 4.7110</strain>
    </source>
</reference>
<comment type="caution">
    <text evidence="1">The sequence shown here is derived from an EMBL/GenBank/DDBJ whole genome shotgun (WGS) entry which is preliminary data.</text>
</comment>